<comment type="caution">
    <text evidence="1">The sequence shown here is derived from an EMBL/GenBank/DDBJ whole genome shotgun (WGS) entry which is preliminary data.</text>
</comment>
<dbReference type="PANTHER" id="PTHR36221:SF1">
    <property type="entry name" value="DUF742 DOMAIN-CONTAINING PROTEIN"/>
    <property type="match status" value="1"/>
</dbReference>
<evidence type="ECO:0000313" key="2">
    <source>
        <dbReference type="Proteomes" id="UP000677913"/>
    </source>
</evidence>
<gene>
    <name evidence="1" type="ORF">KGA66_00280</name>
</gene>
<keyword evidence="2" id="KW-1185">Reference proteome</keyword>
<dbReference type="PANTHER" id="PTHR36221">
    <property type="entry name" value="DUF742 DOMAIN-CONTAINING PROTEIN"/>
    <property type="match status" value="1"/>
</dbReference>
<dbReference type="Pfam" id="PF05331">
    <property type="entry name" value="DUF742"/>
    <property type="match status" value="1"/>
</dbReference>
<evidence type="ECO:0000313" key="1">
    <source>
        <dbReference type="EMBL" id="MBS2961460.1"/>
    </source>
</evidence>
<proteinExistence type="predicted"/>
<organism evidence="1 2">
    <name type="scientific">Actinocrinis puniceicyclus</name>
    <dbReference type="NCBI Taxonomy" id="977794"/>
    <lineage>
        <taxon>Bacteria</taxon>
        <taxon>Bacillati</taxon>
        <taxon>Actinomycetota</taxon>
        <taxon>Actinomycetes</taxon>
        <taxon>Catenulisporales</taxon>
        <taxon>Actinospicaceae</taxon>
        <taxon>Actinocrinis</taxon>
    </lineage>
</organism>
<reference evidence="1" key="1">
    <citation type="submission" date="2021-04" db="EMBL/GenBank/DDBJ databases">
        <title>Genome based classification of Actinospica acidithermotolerans sp. nov., an actinobacterium isolated from an Indonesian hot spring.</title>
        <authorList>
            <person name="Kusuma A.B."/>
            <person name="Putra K.E."/>
            <person name="Nafisah S."/>
            <person name="Loh J."/>
            <person name="Nouioui I."/>
            <person name="Goodfellow M."/>
        </authorList>
    </citation>
    <scope>NUCLEOTIDE SEQUENCE</scope>
    <source>
        <strain evidence="1">DSM 45618</strain>
    </source>
</reference>
<name>A0A8J7WIB7_9ACTN</name>
<protein>
    <submittedName>
        <fullName evidence="1">DUF742 domain-containing protein</fullName>
    </submittedName>
</protein>
<dbReference type="EMBL" id="JAGSXH010000001">
    <property type="protein sequence ID" value="MBS2961460.1"/>
    <property type="molecule type" value="Genomic_DNA"/>
</dbReference>
<dbReference type="RefSeq" id="WP_211463168.1">
    <property type="nucleotide sequence ID" value="NZ_JAGSXH010000001.1"/>
</dbReference>
<sequence>MGSEGEASPFVRPYAVTGGRTQSQSLLAMEALVTTTARGWNVMHTLVPEYENVCRLCSEFKSVAEIAALLKMPLGVTGVIIGDLAEGGLVSVQEPGSPDGQPDLALLERVLIGLRNL</sequence>
<dbReference type="Proteomes" id="UP000677913">
    <property type="component" value="Unassembled WGS sequence"/>
</dbReference>
<accession>A0A8J7WIB7</accession>
<dbReference type="InterPro" id="IPR007995">
    <property type="entry name" value="DUF742"/>
</dbReference>
<dbReference type="AlphaFoldDB" id="A0A8J7WIB7"/>